<dbReference type="EMBL" id="AZMC01000108">
    <property type="protein sequence ID" value="ETI89813.1"/>
    <property type="molecule type" value="Genomic_DNA"/>
</dbReference>
<feature type="transmembrane region" description="Helical" evidence="2">
    <location>
        <begin position="252"/>
        <end position="273"/>
    </location>
</feature>
<organism evidence="3 4">
    <name type="scientific">Negativicoccus succinicivorans DORA_17_25</name>
    <dbReference type="NCBI Taxonomy" id="1403945"/>
    <lineage>
        <taxon>Bacteria</taxon>
        <taxon>Bacillati</taxon>
        <taxon>Bacillota</taxon>
        <taxon>Negativicutes</taxon>
        <taxon>Veillonellales</taxon>
        <taxon>Veillonellaceae</taxon>
        <taxon>Negativicoccus</taxon>
    </lineage>
</organism>
<evidence type="ECO:0000256" key="2">
    <source>
        <dbReference type="SAM" id="Phobius"/>
    </source>
</evidence>
<name>W1UDY4_9FIRM</name>
<protein>
    <recommendedName>
        <fullName evidence="5">Mobilization protein</fullName>
    </recommendedName>
</protein>
<dbReference type="AlphaFoldDB" id="W1UDY4"/>
<evidence type="ECO:0000313" key="3">
    <source>
        <dbReference type="EMBL" id="ETI89813.1"/>
    </source>
</evidence>
<comment type="caution">
    <text evidence="3">The sequence shown here is derived from an EMBL/GenBank/DDBJ whole genome shotgun (WGS) entry which is preliminary data.</text>
</comment>
<feature type="transmembrane region" description="Helical" evidence="2">
    <location>
        <begin position="208"/>
        <end position="232"/>
    </location>
</feature>
<dbReference type="RefSeq" id="WP_024047806.1">
    <property type="nucleotide sequence ID" value="NZ_AZMC01000108.1"/>
</dbReference>
<keyword evidence="2" id="KW-0812">Transmembrane</keyword>
<gene>
    <name evidence="3" type="ORF">Q612_NSC00108G0001</name>
</gene>
<evidence type="ECO:0008006" key="5">
    <source>
        <dbReference type="Google" id="ProtNLM"/>
    </source>
</evidence>
<feature type="coiled-coil region" evidence="1">
    <location>
        <begin position="146"/>
        <end position="183"/>
    </location>
</feature>
<keyword evidence="2" id="KW-0472">Membrane</keyword>
<sequence>AKITIKEASNMALKDKYNDDNNKNTNQTRTSSQNDQLQTVMNQLNNIQASLNQIGTNSPKTQMSLSVADKLQNQQDLLMKRLEEIEKREYERNKRHDQLLTTIETTTSNFNQATDFAQKRFISAARHYIERINNDNLKQDFQTAIQKELEDVKADTQNVVKEVQNNQSELRQANNNYKKMIDERMKSNEIVIKQYDQVIHRLTKGITAMFFIAALVMIAFLVISPLGDWLGVQHFYEWLNHVLKTGHSAWRYFMLVFYLIPYVLFGTLIYAILKAYERL</sequence>
<evidence type="ECO:0000256" key="1">
    <source>
        <dbReference type="SAM" id="Coils"/>
    </source>
</evidence>
<accession>W1UDY4</accession>
<evidence type="ECO:0000313" key="4">
    <source>
        <dbReference type="Proteomes" id="UP000018840"/>
    </source>
</evidence>
<dbReference type="Proteomes" id="UP000018840">
    <property type="component" value="Unassembled WGS sequence"/>
</dbReference>
<feature type="non-terminal residue" evidence="3">
    <location>
        <position position="1"/>
    </location>
</feature>
<proteinExistence type="predicted"/>
<keyword evidence="2" id="KW-1133">Transmembrane helix</keyword>
<keyword evidence="1" id="KW-0175">Coiled coil</keyword>
<dbReference type="PATRIC" id="fig|1403945.3.peg.77"/>
<reference evidence="3 4" key="1">
    <citation type="submission" date="2013-12" db="EMBL/GenBank/DDBJ databases">
        <title>A Varibaculum cambriense genome reconstructed from a premature infant gut community with otherwise low bacterial novelty that shifts toward anaerobic metabolism during the third week of life.</title>
        <authorList>
            <person name="Brown C.T."/>
            <person name="Sharon I."/>
            <person name="Thomas B.C."/>
            <person name="Castelle C.J."/>
            <person name="Morowitz M.J."/>
            <person name="Banfield J.F."/>
        </authorList>
    </citation>
    <scope>NUCLEOTIDE SEQUENCE [LARGE SCALE GENOMIC DNA]</scope>
    <source>
        <strain evidence="4">DORA_17_25</strain>
    </source>
</reference>